<dbReference type="AlphaFoldDB" id="A0ABD0TU87"/>
<evidence type="ECO:0000313" key="2">
    <source>
        <dbReference type="EMBL" id="KAL0903221.1"/>
    </source>
</evidence>
<dbReference type="EMBL" id="JANQDX010000020">
    <property type="protein sequence ID" value="KAL0903221.1"/>
    <property type="molecule type" value="Genomic_DNA"/>
</dbReference>
<gene>
    <name evidence="2" type="ORF">M5K25_027581</name>
</gene>
<accession>A0ABD0TU87</accession>
<feature type="transmembrane region" description="Helical" evidence="1">
    <location>
        <begin position="386"/>
        <end position="407"/>
    </location>
</feature>
<protein>
    <submittedName>
        <fullName evidence="2">Uncharacterized protein</fullName>
    </submittedName>
</protein>
<name>A0ABD0TU87_DENTH</name>
<keyword evidence="3" id="KW-1185">Reference proteome</keyword>
<proteinExistence type="predicted"/>
<reference evidence="2 3" key="1">
    <citation type="journal article" date="2024" name="Plant Biotechnol. J.">
        <title>Dendrobium thyrsiflorum genome and its molecular insights into genes involved in important horticultural traits.</title>
        <authorList>
            <person name="Chen B."/>
            <person name="Wang J.Y."/>
            <person name="Zheng P.J."/>
            <person name="Li K.L."/>
            <person name="Liang Y.M."/>
            <person name="Chen X.F."/>
            <person name="Zhang C."/>
            <person name="Zhao X."/>
            <person name="He X."/>
            <person name="Zhang G.Q."/>
            <person name="Liu Z.J."/>
            <person name="Xu Q."/>
        </authorList>
    </citation>
    <scope>NUCLEOTIDE SEQUENCE [LARGE SCALE GENOMIC DNA]</scope>
    <source>
        <strain evidence="2">GZMU011</strain>
    </source>
</reference>
<keyword evidence="1" id="KW-0472">Membrane</keyword>
<comment type="caution">
    <text evidence="2">The sequence shown here is derived from an EMBL/GenBank/DDBJ whole genome shotgun (WGS) entry which is preliminary data.</text>
</comment>
<keyword evidence="1" id="KW-1133">Transmembrane helix</keyword>
<keyword evidence="1" id="KW-0812">Transmembrane</keyword>
<organism evidence="2 3">
    <name type="scientific">Dendrobium thyrsiflorum</name>
    <name type="common">Pinecone-like raceme dendrobium</name>
    <name type="synonym">Orchid</name>
    <dbReference type="NCBI Taxonomy" id="117978"/>
    <lineage>
        <taxon>Eukaryota</taxon>
        <taxon>Viridiplantae</taxon>
        <taxon>Streptophyta</taxon>
        <taxon>Embryophyta</taxon>
        <taxon>Tracheophyta</taxon>
        <taxon>Spermatophyta</taxon>
        <taxon>Magnoliopsida</taxon>
        <taxon>Liliopsida</taxon>
        <taxon>Asparagales</taxon>
        <taxon>Orchidaceae</taxon>
        <taxon>Epidendroideae</taxon>
        <taxon>Malaxideae</taxon>
        <taxon>Dendrobiinae</taxon>
        <taxon>Dendrobium</taxon>
    </lineage>
</organism>
<dbReference type="Proteomes" id="UP001552299">
    <property type="component" value="Unassembled WGS sequence"/>
</dbReference>
<evidence type="ECO:0000256" key="1">
    <source>
        <dbReference type="SAM" id="Phobius"/>
    </source>
</evidence>
<evidence type="ECO:0000313" key="3">
    <source>
        <dbReference type="Proteomes" id="UP001552299"/>
    </source>
</evidence>
<sequence>MLRGRDIFRSFFSCSSLLSMLSPDLVTFDNPDEWVTNIILQYGEYNLVDITIDQISWGMCDILQPAADTVEPVGQSRLQSHRQLHLTTLEWPRDSPVRQIASPVPEHFLSPEEVPMGPRMLMDGPYLLRSSTDMVLGCMTSPVTMHQIPLHSLAFRWTHMGLFSLKRHPELVLDLVPVAAVPYPEAHPGDLVSYHPETRLSVFVSSYPETCSSDFASSSSGADYISEIRCHALTASDPWHGDMYNHYTSFLQDLITRVDPGSLDSIGQFTSIANYTLGLLAQLGLEDSEMQASLLELQEKVNGCRAATAMARDEFDRSIEALRRHRESSSSMDSEIEGLTSRVKDLWRDIKGDKLVNPPTVKIALCLFGFLSTSSGLLFGSSVPCFPVLLLLIFWELVFWAAVPRFADWGLAVFPSRPVGFPMPCAVVSRELLLAETFLYIVAELWEELVFWAAVPRFADWGLAVFPSRPVGFPMPCAVVSRELLLAETFLYIVAELWEEVG</sequence>